<dbReference type="AlphaFoldDB" id="A0A9P6G910"/>
<proteinExistence type="predicted"/>
<comment type="caution">
    <text evidence="2">The sequence shown here is derived from an EMBL/GenBank/DDBJ whole genome shotgun (WGS) entry which is preliminary data.</text>
</comment>
<feature type="region of interest" description="Disordered" evidence="1">
    <location>
        <begin position="69"/>
        <end position="198"/>
    </location>
</feature>
<feature type="compositionally biased region" description="Low complexity" evidence="1">
    <location>
        <begin position="116"/>
        <end position="129"/>
    </location>
</feature>
<dbReference type="EMBL" id="WJXW01000013">
    <property type="protein sequence ID" value="KAF9730846.1"/>
    <property type="molecule type" value="Genomic_DNA"/>
</dbReference>
<accession>A0A9P6G910</accession>
<feature type="compositionally biased region" description="Basic and acidic residues" evidence="1">
    <location>
        <begin position="36"/>
        <end position="57"/>
    </location>
</feature>
<protein>
    <submittedName>
        <fullName evidence="2">Uncharacterized protein</fullName>
    </submittedName>
</protein>
<evidence type="ECO:0000313" key="2">
    <source>
        <dbReference type="EMBL" id="KAF9730846.1"/>
    </source>
</evidence>
<evidence type="ECO:0000256" key="1">
    <source>
        <dbReference type="SAM" id="MobiDB-lite"/>
    </source>
</evidence>
<feature type="region of interest" description="Disordered" evidence="1">
    <location>
        <begin position="25"/>
        <end position="57"/>
    </location>
</feature>
<feature type="compositionally biased region" description="Low complexity" evidence="1">
    <location>
        <begin position="25"/>
        <end position="34"/>
    </location>
</feature>
<gene>
    <name evidence="2" type="ORF">PMIN01_10804</name>
</gene>
<feature type="compositionally biased region" description="Low complexity" evidence="1">
    <location>
        <begin position="82"/>
        <end position="106"/>
    </location>
</feature>
<name>A0A9P6G910_9PLEO</name>
<keyword evidence="3" id="KW-1185">Reference proteome</keyword>
<organism evidence="2 3">
    <name type="scientific">Paraphaeosphaeria minitans</name>
    <dbReference type="NCBI Taxonomy" id="565426"/>
    <lineage>
        <taxon>Eukaryota</taxon>
        <taxon>Fungi</taxon>
        <taxon>Dikarya</taxon>
        <taxon>Ascomycota</taxon>
        <taxon>Pezizomycotina</taxon>
        <taxon>Dothideomycetes</taxon>
        <taxon>Pleosporomycetidae</taxon>
        <taxon>Pleosporales</taxon>
        <taxon>Massarineae</taxon>
        <taxon>Didymosphaeriaceae</taxon>
        <taxon>Paraphaeosphaeria</taxon>
    </lineage>
</organism>
<sequence>MSYISKLSPEEIDTYIALLEAKARAASSKPASLADRVTRDNVKNDKPGEKAKKTLSAEKVKKIEKKKQLRITTKEEWRAKKAAGAGTEEASKTAPTAPTAAPMKSPVRVAKESAEADNAAETAAPAAPTKSPVRTAKEATEVSSVATPAKSPIRTESNTKPAARRDSTTPCSSSRARSVSVAAPELPHPEDVFDDLEY</sequence>
<feature type="compositionally biased region" description="Low complexity" evidence="1">
    <location>
        <begin position="172"/>
        <end position="183"/>
    </location>
</feature>
<evidence type="ECO:0000313" key="3">
    <source>
        <dbReference type="Proteomes" id="UP000756921"/>
    </source>
</evidence>
<dbReference type="OrthoDB" id="3797097at2759"/>
<dbReference type="Proteomes" id="UP000756921">
    <property type="component" value="Unassembled WGS sequence"/>
</dbReference>
<reference evidence="2" key="1">
    <citation type="journal article" date="2020" name="Mol. Plant Microbe Interact.">
        <title>Genome Sequence of the Biocontrol Agent Coniothyrium minitans strain Conio (IMI 134523).</title>
        <authorList>
            <person name="Patel D."/>
            <person name="Shittu T.A."/>
            <person name="Baroncelli R."/>
            <person name="Muthumeenakshi S."/>
            <person name="Osborne T.H."/>
            <person name="Janganan T.K."/>
            <person name="Sreenivasaprasad S."/>
        </authorList>
    </citation>
    <scope>NUCLEOTIDE SEQUENCE</scope>
    <source>
        <strain evidence="2">Conio</strain>
    </source>
</reference>